<dbReference type="OrthoDB" id="6746665at2759"/>
<evidence type="ECO:0000256" key="1">
    <source>
        <dbReference type="SAM" id="MobiDB-lite"/>
    </source>
</evidence>
<evidence type="ECO:0000313" key="2">
    <source>
        <dbReference type="EMBL" id="CAH1967745.1"/>
    </source>
</evidence>
<dbReference type="Proteomes" id="UP001152888">
    <property type="component" value="Unassembled WGS sequence"/>
</dbReference>
<accession>A0A9P0K5W4</accession>
<feature type="compositionally biased region" description="Polar residues" evidence="1">
    <location>
        <begin position="71"/>
        <end position="86"/>
    </location>
</feature>
<sequence>MDDSIIQHHFEEVFNALQDREYFEIFTKMRPAKYPRIKRTLVKILKQKRPVDPDESEFLRTYLEKIRNDDTTAPSSEASSSRPTRTFTEEVLERLQDQGSAKKGRKKEIRNRLLECRNCGKYVNEEFFKDHEMKCFAESDTTIYE</sequence>
<dbReference type="EMBL" id="CAKOFQ010006747">
    <property type="protein sequence ID" value="CAH1967745.1"/>
    <property type="molecule type" value="Genomic_DNA"/>
</dbReference>
<keyword evidence="3" id="KW-1185">Reference proteome</keyword>
<gene>
    <name evidence="2" type="ORF">ACAOBT_LOCUS7528</name>
</gene>
<feature type="region of interest" description="Disordered" evidence="1">
    <location>
        <begin position="66"/>
        <end position="88"/>
    </location>
</feature>
<proteinExistence type="predicted"/>
<protein>
    <submittedName>
        <fullName evidence="2">Uncharacterized protein</fullName>
    </submittedName>
</protein>
<name>A0A9P0K5W4_ACAOB</name>
<evidence type="ECO:0000313" key="3">
    <source>
        <dbReference type="Proteomes" id="UP001152888"/>
    </source>
</evidence>
<dbReference type="AlphaFoldDB" id="A0A9P0K5W4"/>
<organism evidence="2 3">
    <name type="scientific">Acanthoscelides obtectus</name>
    <name type="common">Bean weevil</name>
    <name type="synonym">Bruchus obtectus</name>
    <dbReference type="NCBI Taxonomy" id="200917"/>
    <lineage>
        <taxon>Eukaryota</taxon>
        <taxon>Metazoa</taxon>
        <taxon>Ecdysozoa</taxon>
        <taxon>Arthropoda</taxon>
        <taxon>Hexapoda</taxon>
        <taxon>Insecta</taxon>
        <taxon>Pterygota</taxon>
        <taxon>Neoptera</taxon>
        <taxon>Endopterygota</taxon>
        <taxon>Coleoptera</taxon>
        <taxon>Polyphaga</taxon>
        <taxon>Cucujiformia</taxon>
        <taxon>Chrysomeloidea</taxon>
        <taxon>Chrysomelidae</taxon>
        <taxon>Bruchinae</taxon>
        <taxon>Bruchini</taxon>
        <taxon>Acanthoscelides</taxon>
    </lineage>
</organism>
<comment type="caution">
    <text evidence="2">The sequence shown here is derived from an EMBL/GenBank/DDBJ whole genome shotgun (WGS) entry which is preliminary data.</text>
</comment>
<reference evidence="2" key="1">
    <citation type="submission" date="2022-03" db="EMBL/GenBank/DDBJ databases">
        <authorList>
            <person name="Sayadi A."/>
        </authorList>
    </citation>
    <scope>NUCLEOTIDE SEQUENCE</scope>
</reference>